<feature type="compositionally biased region" description="Polar residues" evidence="1">
    <location>
        <begin position="7"/>
        <end position="32"/>
    </location>
</feature>
<feature type="region of interest" description="Disordered" evidence="1">
    <location>
        <begin position="1"/>
        <end position="101"/>
    </location>
</feature>
<comment type="caution">
    <text evidence="2">The sequence shown here is derived from an EMBL/GenBank/DDBJ whole genome shotgun (WGS) entry which is preliminary data.</text>
</comment>
<keyword evidence="3" id="KW-1185">Reference proteome</keyword>
<dbReference type="Proteomes" id="UP000324091">
    <property type="component" value="Chromosome 13"/>
</dbReference>
<protein>
    <recommendedName>
        <fullName evidence="4">Peptidase A2 domain-containing protein</fullName>
    </recommendedName>
</protein>
<feature type="compositionally biased region" description="Basic and acidic residues" evidence="1">
    <location>
        <begin position="65"/>
        <end position="83"/>
    </location>
</feature>
<reference evidence="2 3" key="1">
    <citation type="submission" date="2019-04" db="EMBL/GenBank/DDBJ databases">
        <title>Chromosome genome assembly for Takifugu flavidus.</title>
        <authorList>
            <person name="Xiao S."/>
        </authorList>
    </citation>
    <scope>NUCLEOTIDE SEQUENCE [LARGE SCALE GENOMIC DNA]</scope>
    <source>
        <strain evidence="2">HTHZ2018</strain>
        <tissue evidence="2">Muscle</tissue>
    </source>
</reference>
<organism evidence="2 3">
    <name type="scientific">Takifugu flavidus</name>
    <name type="common">sansaifugu</name>
    <dbReference type="NCBI Taxonomy" id="433684"/>
    <lineage>
        <taxon>Eukaryota</taxon>
        <taxon>Metazoa</taxon>
        <taxon>Chordata</taxon>
        <taxon>Craniata</taxon>
        <taxon>Vertebrata</taxon>
        <taxon>Euteleostomi</taxon>
        <taxon>Actinopterygii</taxon>
        <taxon>Neopterygii</taxon>
        <taxon>Teleostei</taxon>
        <taxon>Neoteleostei</taxon>
        <taxon>Acanthomorphata</taxon>
        <taxon>Eupercaria</taxon>
        <taxon>Tetraodontiformes</taxon>
        <taxon>Tetradontoidea</taxon>
        <taxon>Tetraodontidae</taxon>
        <taxon>Takifugu</taxon>
    </lineage>
</organism>
<evidence type="ECO:0000313" key="2">
    <source>
        <dbReference type="EMBL" id="TWW76227.1"/>
    </source>
</evidence>
<evidence type="ECO:0008006" key="4">
    <source>
        <dbReference type="Google" id="ProtNLM"/>
    </source>
</evidence>
<dbReference type="PANTHER" id="PTHR47331:SF5">
    <property type="entry name" value="RIBONUCLEASE H"/>
    <property type="match status" value="1"/>
</dbReference>
<evidence type="ECO:0000256" key="1">
    <source>
        <dbReference type="SAM" id="MobiDB-lite"/>
    </source>
</evidence>
<dbReference type="EMBL" id="RHFK02000005">
    <property type="protein sequence ID" value="TWW76227.1"/>
    <property type="molecule type" value="Genomic_DNA"/>
</dbReference>
<accession>A0A5C6PDC2</accession>
<dbReference type="PANTHER" id="PTHR47331">
    <property type="entry name" value="PHD-TYPE DOMAIN-CONTAINING PROTEIN"/>
    <property type="match status" value="1"/>
</dbReference>
<feature type="compositionally biased region" description="Low complexity" evidence="1">
    <location>
        <begin position="84"/>
        <end position="99"/>
    </location>
</feature>
<evidence type="ECO:0000313" key="3">
    <source>
        <dbReference type="Proteomes" id="UP000324091"/>
    </source>
</evidence>
<name>A0A5C6PDC2_9TELE</name>
<dbReference type="AlphaFoldDB" id="A0A5C6PDC2"/>
<proteinExistence type="predicted"/>
<sequence>MLPPSLVETQTINANPEWLQQSSPPVDTTWTMRQPEPVFGHQMGSTTQGVGQRRPPPPEQLPKTVKRDESSPADSKDEYEVEQHSGSSGSSTPESSHPTCDIGHRYVALHQSSTTPSAVLHVIANPSSKVYLTTPTVGTTLIPAKQSSKVYLKVVPVIVSHGNKTLHTYAILDAGAERTIILPAAVRYLGLSGEAESMALRTIRHDVAHLSGSSVDFHISSATKPEVKHKVQGAFTASRLSLTEQSYPVAALQKRYDHLRGLPIQSFDKMYPLLLIGADNTGLIAAKEQVCLGLLGGPAAVNTELGWALQGPDGLTPHQVQAQALYFTNVQSLADDLYRQVERLWQVDVLPFQSEKLVVRSRQDQEAIKTLESGTVRVKVGDTRRYAMPLPRKKDAPPLRATMEAVMASYGAYTLNVG</sequence>
<gene>
    <name evidence="2" type="ORF">D4764_13G0008890</name>
</gene>